<keyword evidence="4" id="KW-0223">Dioxygenase</keyword>
<keyword evidence="5" id="KW-0560">Oxidoreductase</keyword>
<proteinExistence type="inferred from homology"/>
<evidence type="ECO:0000256" key="3">
    <source>
        <dbReference type="ARBA" id="ARBA00022723"/>
    </source>
</evidence>
<evidence type="ECO:0000256" key="6">
    <source>
        <dbReference type="ARBA" id="ARBA00023004"/>
    </source>
</evidence>
<dbReference type="InterPro" id="IPR038492">
    <property type="entry name" value="GBBH-like_N_sf"/>
</dbReference>
<evidence type="ECO:0000256" key="2">
    <source>
        <dbReference type="ARBA" id="ARBA00008654"/>
    </source>
</evidence>
<dbReference type="Proteomes" id="UP000799423">
    <property type="component" value="Unassembled WGS sequence"/>
</dbReference>
<evidence type="ECO:0000256" key="1">
    <source>
        <dbReference type="ARBA" id="ARBA00001954"/>
    </source>
</evidence>
<dbReference type="SUPFAM" id="SSF51197">
    <property type="entry name" value="Clavaminate synthase-like"/>
    <property type="match status" value="1"/>
</dbReference>
<evidence type="ECO:0000256" key="5">
    <source>
        <dbReference type="ARBA" id="ARBA00023002"/>
    </source>
</evidence>
<keyword evidence="9" id="KW-1185">Reference proteome</keyword>
<dbReference type="GO" id="GO:0051213">
    <property type="term" value="F:dioxygenase activity"/>
    <property type="evidence" value="ECO:0007669"/>
    <property type="project" value="UniProtKB-KW"/>
</dbReference>
<dbReference type="InterPro" id="IPR003819">
    <property type="entry name" value="TauD/TfdA-like"/>
</dbReference>
<dbReference type="Gene3D" id="3.60.130.10">
    <property type="entry name" value="Clavaminate synthase-like"/>
    <property type="match status" value="1"/>
</dbReference>
<gene>
    <name evidence="8" type="ORF">T440DRAFT_457662</name>
</gene>
<keyword evidence="3" id="KW-0479">Metal-binding</keyword>
<dbReference type="PANTHER" id="PTHR10696:SF25">
    <property type="entry name" value="OXIDOREDUCTASE AIM17-RELATED"/>
    <property type="match status" value="1"/>
</dbReference>
<comment type="similarity">
    <text evidence="2">Belongs to the gamma-BBH/TMLD family.</text>
</comment>
<dbReference type="GO" id="GO:0005739">
    <property type="term" value="C:mitochondrion"/>
    <property type="evidence" value="ECO:0007669"/>
    <property type="project" value="TreeGrafter"/>
</dbReference>
<evidence type="ECO:0000256" key="4">
    <source>
        <dbReference type="ARBA" id="ARBA00022964"/>
    </source>
</evidence>
<evidence type="ECO:0000259" key="7">
    <source>
        <dbReference type="Pfam" id="PF02668"/>
    </source>
</evidence>
<organism evidence="8 9">
    <name type="scientific">Plenodomus tracheiphilus IPT5</name>
    <dbReference type="NCBI Taxonomy" id="1408161"/>
    <lineage>
        <taxon>Eukaryota</taxon>
        <taxon>Fungi</taxon>
        <taxon>Dikarya</taxon>
        <taxon>Ascomycota</taxon>
        <taxon>Pezizomycotina</taxon>
        <taxon>Dothideomycetes</taxon>
        <taxon>Pleosporomycetidae</taxon>
        <taxon>Pleosporales</taxon>
        <taxon>Pleosporineae</taxon>
        <taxon>Leptosphaeriaceae</taxon>
        <taxon>Plenodomus</taxon>
    </lineage>
</organism>
<dbReference type="FunFam" id="3.60.130.10:FF:000058">
    <property type="entry name" value="Uncharacterized protein"/>
    <property type="match status" value="1"/>
</dbReference>
<dbReference type="Gene3D" id="3.30.2020.30">
    <property type="match status" value="1"/>
</dbReference>
<dbReference type="AlphaFoldDB" id="A0A6A7AU85"/>
<feature type="domain" description="TauD/TfdA-like" evidence="7">
    <location>
        <begin position="222"/>
        <end position="471"/>
    </location>
</feature>
<dbReference type="PANTHER" id="PTHR10696">
    <property type="entry name" value="GAMMA-BUTYROBETAINE HYDROXYLASE-RELATED"/>
    <property type="match status" value="1"/>
</dbReference>
<dbReference type="GO" id="GO:0045329">
    <property type="term" value="P:carnitine biosynthetic process"/>
    <property type="evidence" value="ECO:0007669"/>
    <property type="project" value="TreeGrafter"/>
</dbReference>
<evidence type="ECO:0000313" key="8">
    <source>
        <dbReference type="EMBL" id="KAF2846851.1"/>
    </source>
</evidence>
<dbReference type="Pfam" id="PF02668">
    <property type="entry name" value="TauD"/>
    <property type="match status" value="1"/>
</dbReference>
<accession>A0A6A7AU85</accession>
<protein>
    <submittedName>
        <fullName evidence="8">Clavaminate synthase-like protein</fullName>
    </submittedName>
</protein>
<dbReference type="OrthoDB" id="406634at2759"/>
<keyword evidence="6" id="KW-0408">Iron</keyword>
<dbReference type="GO" id="GO:0046872">
    <property type="term" value="F:metal ion binding"/>
    <property type="evidence" value="ECO:0007669"/>
    <property type="project" value="UniProtKB-KW"/>
</dbReference>
<name>A0A6A7AU85_9PLEO</name>
<comment type="cofactor">
    <cofactor evidence="1">
        <name>Fe(2+)</name>
        <dbReference type="ChEBI" id="CHEBI:29033"/>
    </cofactor>
</comment>
<sequence length="503" mass="57722">MSSVNVATKLPLKRIKVSGQSSPYRLSATAQRRRPFFSKAFWSRSQSPAEHADWSPAIGGPTRASKLEIQQQQEDELRIAKEQEKLVHDASNIGQLDGQPSKSVVVDVDGNPRVFDTAFLRDSCSCSQCVDQHSKQKLFQTSDIPEDLEGSCKTVEDAEKGISIELEWKSDVKGFGPDHRTRHSINWLRRAMNTEVELRGGVRHDDRVLWDRKKIERDNKWVDYNDYMSQDTTLFSALTHLNRYGLLFIKNVPSSEDSVVSLASRIGNLKDTFYGRTWDVRSKPKAENIAYTPQFLGLHMDLLYTSNPPHLQLLHSLRARCPGGESFFSDSFHAAHQLHKWSASHFRTLCSFPVTYHYHHPTHHYHFTRPVVELFPYPKYSEPTNLAIKRVNWSPPFQGPFEARIGSNNQTSLRSFIAASHAYDKLLSSEENLYEYRLEEGECVVFDNRRVLHARKAFDATKGERWLKGAYVDDDVFFSRLRVLEERFEGSWSAEGVVRDAVV</sequence>
<dbReference type="InterPro" id="IPR050411">
    <property type="entry name" value="AlphaKG_dependent_hydroxylases"/>
</dbReference>
<reference evidence="8" key="1">
    <citation type="submission" date="2020-01" db="EMBL/GenBank/DDBJ databases">
        <authorList>
            <consortium name="DOE Joint Genome Institute"/>
            <person name="Haridas S."/>
            <person name="Albert R."/>
            <person name="Binder M."/>
            <person name="Bloem J."/>
            <person name="Labutti K."/>
            <person name="Salamov A."/>
            <person name="Andreopoulos B."/>
            <person name="Baker S.E."/>
            <person name="Barry K."/>
            <person name="Bills G."/>
            <person name="Bluhm B.H."/>
            <person name="Cannon C."/>
            <person name="Castanera R."/>
            <person name="Culley D.E."/>
            <person name="Daum C."/>
            <person name="Ezra D."/>
            <person name="Gonzalez J.B."/>
            <person name="Henrissat B."/>
            <person name="Kuo A."/>
            <person name="Liang C."/>
            <person name="Lipzen A."/>
            <person name="Lutzoni F."/>
            <person name="Magnuson J."/>
            <person name="Mondo S."/>
            <person name="Nolan M."/>
            <person name="Ohm R."/>
            <person name="Pangilinan J."/>
            <person name="Park H.-J."/>
            <person name="Ramirez L."/>
            <person name="Alfaro M."/>
            <person name="Sun H."/>
            <person name="Tritt A."/>
            <person name="Yoshinaga Y."/>
            <person name="Zwiers L.-H."/>
            <person name="Turgeon B.G."/>
            <person name="Goodwin S.B."/>
            <person name="Spatafora J.W."/>
            <person name="Crous P.W."/>
            <person name="Grigoriev I.V."/>
        </authorList>
    </citation>
    <scope>NUCLEOTIDE SEQUENCE</scope>
    <source>
        <strain evidence="8">IPT5</strain>
    </source>
</reference>
<dbReference type="EMBL" id="MU006331">
    <property type="protein sequence ID" value="KAF2846851.1"/>
    <property type="molecule type" value="Genomic_DNA"/>
</dbReference>
<dbReference type="InterPro" id="IPR042098">
    <property type="entry name" value="TauD-like_sf"/>
</dbReference>
<evidence type="ECO:0000313" key="9">
    <source>
        <dbReference type="Proteomes" id="UP000799423"/>
    </source>
</evidence>